<dbReference type="InParanoid" id="A0A7R8V1G4"/>
<organism evidence="3 4">
    <name type="scientific">Hermetia illucens</name>
    <name type="common">Black soldier fly</name>
    <dbReference type="NCBI Taxonomy" id="343691"/>
    <lineage>
        <taxon>Eukaryota</taxon>
        <taxon>Metazoa</taxon>
        <taxon>Ecdysozoa</taxon>
        <taxon>Arthropoda</taxon>
        <taxon>Hexapoda</taxon>
        <taxon>Insecta</taxon>
        <taxon>Pterygota</taxon>
        <taxon>Neoptera</taxon>
        <taxon>Endopterygota</taxon>
        <taxon>Diptera</taxon>
        <taxon>Brachycera</taxon>
        <taxon>Stratiomyomorpha</taxon>
        <taxon>Stratiomyidae</taxon>
        <taxon>Hermetiinae</taxon>
        <taxon>Hermetia</taxon>
    </lineage>
</organism>
<evidence type="ECO:0000256" key="1">
    <source>
        <dbReference type="SAM" id="MobiDB-lite"/>
    </source>
</evidence>
<evidence type="ECO:0000256" key="2">
    <source>
        <dbReference type="SAM" id="SignalP"/>
    </source>
</evidence>
<dbReference type="Proteomes" id="UP000594454">
    <property type="component" value="Chromosome 5"/>
</dbReference>
<evidence type="ECO:0000313" key="3">
    <source>
        <dbReference type="EMBL" id="CAD7090457.1"/>
    </source>
</evidence>
<keyword evidence="4" id="KW-1185">Reference proteome</keyword>
<feature type="region of interest" description="Disordered" evidence="1">
    <location>
        <begin position="128"/>
        <end position="227"/>
    </location>
</feature>
<sequence>MEAILLALIICFAQSGAVNVATCAAGEVWATTDPLYYYQCLAPGVAVQLKCPEDTYFDGDGCVDGVPPAILLALIVCFAQSGAVDVDTCTAGEVWATTDALYYYECLAPGVAVQLKCPEDTYFDGDGCVDGVPPDSSEEDTTTTTSTTTTTTTPSTTTTSSTTTSTTTTTTTTTPSTTTTTTTESTTTTEATPATEAPTPASGSSTNSTTTSAATNAATESPTPPST</sequence>
<evidence type="ECO:0000313" key="4">
    <source>
        <dbReference type="Proteomes" id="UP000594454"/>
    </source>
</evidence>
<reference evidence="3 4" key="1">
    <citation type="submission" date="2020-11" db="EMBL/GenBank/DDBJ databases">
        <authorList>
            <person name="Wallbank WR R."/>
            <person name="Pardo Diaz C."/>
            <person name="Kozak K."/>
            <person name="Martin S."/>
            <person name="Jiggins C."/>
            <person name="Moest M."/>
            <person name="Warren A I."/>
            <person name="Generalovic N T."/>
            <person name="Byers J.R.P. K."/>
            <person name="Montejo-Kovacevich G."/>
            <person name="Yen C E."/>
        </authorList>
    </citation>
    <scope>NUCLEOTIDE SEQUENCE [LARGE SCALE GENOMIC DNA]</scope>
</reference>
<feature type="compositionally biased region" description="Low complexity" evidence="1">
    <location>
        <begin position="142"/>
        <end position="221"/>
    </location>
</feature>
<keyword evidence="2" id="KW-0732">Signal</keyword>
<proteinExistence type="predicted"/>
<feature type="signal peptide" evidence="2">
    <location>
        <begin position="1"/>
        <end position="17"/>
    </location>
</feature>
<gene>
    <name evidence="3" type="ORF">HERILL_LOCUS12936</name>
</gene>
<accession>A0A7R8V1G4</accession>
<dbReference type="EMBL" id="LR899013">
    <property type="protein sequence ID" value="CAD7090457.1"/>
    <property type="molecule type" value="Genomic_DNA"/>
</dbReference>
<name>A0A7R8V1G4_HERIL</name>
<protein>
    <submittedName>
        <fullName evidence="3">Uncharacterized protein</fullName>
    </submittedName>
</protein>
<feature type="chain" id="PRO_5031470306" evidence="2">
    <location>
        <begin position="18"/>
        <end position="227"/>
    </location>
</feature>
<dbReference type="AlphaFoldDB" id="A0A7R8V1G4"/>